<dbReference type="CDD" id="cd03808">
    <property type="entry name" value="GT4_CapM-like"/>
    <property type="match status" value="1"/>
</dbReference>
<evidence type="ECO:0000313" key="4">
    <source>
        <dbReference type="Proteomes" id="UP001501508"/>
    </source>
</evidence>
<sequence>MFMEDYSRPKLIRITTVPVSLKTLLKGQLRFMHENAFEVVGVSSPGIELQEAAQNEGVRVVPVEMTRTISPLKDLKSVWKLFFFFRREKPQIVHTHTPKAGIAGMLAARLAGVPHRLHTVAGLPLLEAKGIKRVLLNVVEKATYACATRVYPNSYGLFNIIIQNRYTRAEKLKVIGNGSSNGIDTTRFCAAHFSEAYCQQLRHSLQIQPDDFVFIFVGRMVGDKGINELVGAFSKMTGQGKSGSGDPHIPGGESVTLKSGVKLLLIGNFERDLDPLLPDTEREINTNPDIIFAGYQSDVRPFFAISDCLVFPSYREGFPNVVMQAGAMELPAIVSNINGCNEIVEEGKNGMIVEPKDQEALQSAMKYVLEHRVDYDKLKQHARDMITSRYEQSVIWAALLEEYRNLLVQNTGS</sequence>
<dbReference type="SUPFAM" id="SSF53756">
    <property type="entry name" value="UDP-Glycosyltransferase/glycogen phosphorylase"/>
    <property type="match status" value="1"/>
</dbReference>
<dbReference type="Pfam" id="PF00534">
    <property type="entry name" value="Glycos_transf_1"/>
    <property type="match status" value="1"/>
</dbReference>
<dbReference type="Proteomes" id="UP001501508">
    <property type="component" value="Unassembled WGS sequence"/>
</dbReference>
<protein>
    <recommendedName>
        <fullName evidence="5">Glycosyltransferase family 1 protein</fullName>
    </recommendedName>
</protein>
<dbReference type="EMBL" id="BAABEY010000032">
    <property type="protein sequence ID" value="GAA4444633.1"/>
    <property type="molecule type" value="Genomic_DNA"/>
</dbReference>
<dbReference type="InterPro" id="IPR028098">
    <property type="entry name" value="Glyco_trans_4-like_N"/>
</dbReference>
<dbReference type="Pfam" id="PF13579">
    <property type="entry name" value="Glyco_trans_4_4"/>
    <property type="match status" value="1"/>
</dbReference>
<evidence type="ECO:0008006" key="5">
    <source>
        <dbReference type="Google" id="ProtNLM"/>
    </source>
</evidence>
<dbReference type="PANTHER" id="PTHR12526">
    <property type="entry name" value="GLYCOSYLTRANSFERASE"/>
    <property type="match status" value="1"/>
</dbReference>
<evidence type="ECO:0000259" key="1">
    <source>
        <dbReference type="Pfam" id="PF00534"/>
    </source>
</evidence>
<evidence type="ECO:0000259" key="2">
    <source>
        <dbReference type="Pfam" id="PF13579"/>
    </source>
</evidence>
<comment type="caution">
    <text evidence="3">The sequence shown here is derived from an EMBL/GenBank/DDBJ whole genome shotgun (WGS) entry which is preliminary data.</text>
</comment>
<proteinExistence type="predicted"/>
<dbReference type="InterPro" id="IPR001296">
    <property type="entry name" value="Glyco_trans_1"/>
</dbReference>
<keyword evidence="4" id="KW-1185">Reference proteome</keyword>
<gene>
    <name evidence="3" type="ORF">GCM10023091_35150</name>
</gene>
<reference evidence="4" key="1">
    <citation type="journal article" date="2019" name="Int. J. Syst. Evol. Microbiol.">
        <title>The Global Catalogue of Microorganisms (GCM) 10K type strain sequencing project: providing services to taxonomists for standard genome sequencing and annotation.</title>
        <authorList>
            <consortium name="The Broad Institute Genomics Platform"/>
            <consortium name="The Broad Institute Genome Sequencing Center for Infectious Disease"/>
            <person name="Wu L."/>
            <person name="Ma J."/>
        </authorList>
    </citation>
    <scope>NUCLEOTIDE SEQUENCE [LARGE SCALE GENOMIC DNA]</scope>
    <source>
        <strain evidence="4">JCM 31920</strain>
    </source>
</reference>
<accession>A0ABP8M880</accession>
<organism evidence="3 4">
    <name type="scientific">Ravibacter arvi</name>
    <dbReference type="NCBI Taxonomy" id="2051041"/>
    <lineage>
        <taxon>Bacteria</taxon>
        <taxon>Pseudomonadati</taxon>
        <taxon>Bacteroidota</taxon>
        <taxon>Cytophagia</taxon>
        <taxon>Cytophagales</taxon>
        <taxon>Spirosomataceae</taxon>
        <taxon>Ravibacter</taxon>
    </lineage>
</organism>
<feature type="domain" description="Glycosyltransferase subfamily 4-like N-terminal" evidence="2">
    <location>
        <begin position="38"/>
        <end position="178"/>
    </location>
</feature>
<dbReference type="Gene3D" id="3.40.50.2000">
    <property type="entry name" value="Glycogen Phosphorylase B"/>
    <property type="match status" value="2"/>
</dbReference>
<evidence type="ECO:0000313" key="3">
    <source>
        <dbReference type="EMBL" id="GAA4444633.1"/>
    </source>
</evidence>
<feature type="domain" description="Glycosyl transferase family 1" evidence="1">
    <location>
        <begin position="201"/>
        <end position="384"/>
    </location>
</feature>
<name>A0ABP8M880_9BACT</name>